<evidence type="ECO:0000313" key="5">
    <source>
        <dbReference type="Proteomes" id="UP001209276"/>
    </source>
</evidence>
<sequence length="358" mass="40901">MKFTIEEALDRIGLSTAGLSSSYLGEGAWHAAYLLHTAEHEALVLRVPKPSAYGAPFVYNEQEMVGEYASRGLYYQHANQVMPGICPEFFAYHVEPDLTFTMESYCGTTLSLSETTRSDAVELGRQCGQFMSAMSRAEVPLRGFGFLGWQEKGLAGEIQGDLKAYWEEEANEYREQFEQLVQAGIPLREDHIRGKLEEAIRYRLGRTPRLSLTNRDISPENIIVDNQRLRLIDPLPLQYDDHAFSGNLLNNFNTLFPSYDRSPRYAKHNFGSYRAQLNGFAEGYLAGYAEGDERVEYSLKVEEFLMLLDLACHHAGLLNEEWMEGIRLRVGDRAAVKERIPDYIRRLEQFAFERGHNK</sequence>
<reference evidence="3 4" key="1">
    <citation type="submission" date="2019-07" db="EMBL/GenBank/DDBJ databases">
        <title>Paenibacillus thiaminolyticus NRRL B-4156.</title>
        <authorList>
            <person name="Hehnly C."/>
            <person name="Zhang L."/>
        </authorList>
    </citation>
    <scope>NUCLEOTIDE SEQUENCE [LARGE SCALE GENOMIC DNA]</scope>
    <source>
        <strain evidence="3 4">NRRL B-4156</strain>
    </source>
</reference>
<evidence type="ECO:0000313" key="3">
    <source>
        <dbReference type="EMBL" id="QDM42979.1"/>
    </source>
</evidence>
<name>A0AAP9DSQ0_PANTH</name>
<gene>
    <name evidence="3" type="ORF">FLT43_05300</name>
    <name evidence="2" type="ORF">M5W83_28315</name>
</gene>
<dbReference type="EMBL" id="JAMDMM010000072">
    <property type="protein sequence ID" value="MCY9611054.1"/>
    <property type="molecule type" value="Genomic_DNA"/>
</dbReference>
<organism evidence="3 4">
    <name type="scientific">Paenibacillus thiaminolyticus</name>
    <name type="common">Bacillus thiaminolyticus</name>
    <dbReference type="NCBI Taxonomy" id="49283"/>
    <lineage>
        <taxon>Bacteria</taxon>
        <taxon>Bacillati</taxon>
        <taxon>Bacillota</taxon>
        <taxon>Bacilli</taxon>
        <taxon>Bacillales</taxon>
        <taxon>Paenibacillaceae</taxon>
        <taxon>Paenibacillus</taxon>
    </lineage>
</organism>
<dbReference type="InterPro" id="IPR011009">
    <property type="entry name" value="Kinase-like_dom_sf"/>
</dbReference>
<feature type="domain" description="Aminoglycoside phosphotransferase" evidence="1">
    <location>
        <begin position="25"/>
        <end position="233"/>
    </location>
</feature>
<dbReference type="Pfam" id="PF01636">
    <property type="entry name" value="APH"/>
    <property type="match status" value="1"/>
</dbReference>
<dbReference type="SUPFAM" id="SSF56112">
    <property type="entry name" value="Protein kinase-like (PK-like)"/>
    <property type="match status" value="1"/>
</dbReference>
<dbReference type="InterPro" id="IPR002575">
    <property type="entry name" value="Aminoglycoside_PTrfase"/>
</dbReference>
<evidence type="ECO:0000313" key="2">
    <source>
        <dbReference type="EMBL" id="MCY9611054.1"/>
    </source>
</evidence>
<dbReference type="Proteomes" id="UP000315377">
    <property type="component" value="Chromosome"/>
</dbReference>
<accession>A0AAP9DSQ0</accession>
<proteinExistence type="predicted"/>
<evidence type="ECO:0000259" key="1">
    <source>
        <dbReference type="Pfam" id="PF01636"/>
    </source>
</evidence>
<dbReference type="GeneID" id="76995390"/>
<protein>
    <recommendedName>
        <fullName evidence="1">Aminoglycoside phosphotransferase domain-containing protein</fullName>
    </recommendedName>
</protein>
<keyword evidence="5" id="KW-1185">Reference proteome</keyword>
<dbReference type="AlphaFoldDB" id="A0AAP9DSQ0"/>
<dbReference type="RefSeq" id="WP_087441922.1">
    <property type="nucleotide sequence ID" value="NZ_CABMNB010000022.1"/>
</dbReference>
<evidence type="ECO:0000313" key="4">
    <source>
        <dbReference type="Proteomes" id="UP000315377"/>
    </source>
</evidence>
<dbReference type="Proteomes" id="UP001209276">
    <property type="component" value="Unassembled WGS sequence"/>
</dbReference>
<reference evidence="2 5" key="2">
    <citation type="submission" date="2022-05" db="EMBL/GenBank/DDBJ databases">
        <title>Genome Sequencing of Bee-Associated Microbes.</title>
        <authorList>
            <person name="Dunlap C."/>
        </authorList>
    </citation>
    <scope>NUCLEOTIDE SEQUENCE [LARGE SCALE GENOMIC DNA]</scope>
    <source>
        <strain evidence="2 5">NRRL B-14613</strain>
    </source>
</reference>
<dbReference type="EMBL" id="CP041405">
    <property type="protein sequence ID" value="QDM42979.1"/>
    <property type="molecule type" value="Genomic_DNA"/>
</dbReference>